<dbReference type="OrthoDB" id="10017160at2759"/>
<evidence type="ECO:0000313" key="1">
    <source>
        <dbReference type="EMBL" id="GBP21245.1"/>
    </source>
</evidence>
<dbReference type="EMBL" id="BGZK01000126">
    <property type="protein sequence ID" value="GBP21245.1"/>
    <property type="molecule type" value="Genomic_DNA"/>
</dbReference>
<dbReference type="Proteomes" id="UP000299102">
    <property type="component" value="Unassembled WGS sequence"/>
</dbReference>
<dbReference type="AlphaFoldDB" id="A0A4C1U4C5"/>
<reference evidence="1 2" key="1">
    <citation type="journal article" date="2019" name="Commun. Biol.">
        <title>The bagworm genome reveals a unique fibroin gene that provides high tensile strength.</title>
        <authorList>
            <person name="Kono N."/>
            <person name="Nakamura H."/>
            <person name="Ohtoshi R."/>
            <person name="Tomita M."/>
            <person name="Numata K."/>
            <person name="Arakawa K."/>
        </authorList>
    </citation>
    <scope>NUCLEOTIDE SEQUENCE [LARGE SCALE GENOMIC DNA]</scope>
</reference>
<accession>A0A4C1U4C5</accession>
<comment type="caution">
    <text evidence="1">The sequence shown here is derived from an EMBL/GenBank/DDBJ whole genome shotgun (WGS) entry which is preliminary data.</text>
</comment>
<sequence>MKKLYSRWIPHNLTKTRKTDRVTWCNAILTRFKEEASNLVWDILTDLDVLRSYEAPMSILRWCGGVRAHVFPLSVHCSHHSLGLHSSSPPDSDRGHVFNLDLASDDNIHSLMPLRFYPRGLYVTFVIALFIHSSTWRHSAPLANLRANIDRPANCVLENGCEISTLKIRDSFSVHIRPPYVEPQRNTAYTPTFHILCGYWQNG</sequence>
<gene>
    <name evidence="1" type="ORF">EVAR_84372_1</name>
</gene>
<proteinExistence type="predicted"/>
<evidence type="ECO:0000313" key="2">
    <source>
        <dbReference type="Proteomes" id="UP000299102"/>
    </source>
</evidence>
<keyword evidence="2" id="KW-1185">Reference proteome</keyword>
<name>A0A4C1U4C5_EUMVA</name>
<protein>
    <submittedName>
        <fullName evidence="1">Uncharacterized protein</fullName>
    </submittedName>
</protein>
<organism evidence="1 2">
    <name type="scientific">Eumeta variegata</name>
    <name type="common">Bagworm moth</name>
    <name type="synonym">Eumeta japonica</name>
    <dbReference type="NCBI Taxonomy" id="151549"/>
    <lineage>
        <taxon>Eukaryota</taxon>
        <taxon>Metazoa</taxon>
        <taxon>Ecdysozoa</taxon>
        <taxon>Arthropoda</taxon>
        <taxon>Hexapoda</taxon>
        <taxon>Insecta</taxon>
        <taxon>Pterygota</taxon>
        <taxon>Neoptera</taxon>
        <taxon>Endopterygota</taxon>
        <taxon>Lepidoptera</taxon>
        <taxon>Glossata</taxon>
        <taxon>Ditrysia</taxon>
        <taxon>Tineoidea</taxon>
        <taxon>Psychidae</taxon>
        <taxon>Oiketicinae</taxon>
        <taxon>Eumeta</taxon>
    </lineage>
</organism>